<dbReference type="FunFam" id="3.40.50.300:FF:000204">
    <property type="entry name" value="Translation elongation factor Tu"/>
    <property type="match status" value="1"/>
</dbReference>
<dbReference type="PROSITE" id="PS00301">
    <property type="entry name" value="G_TR_1"/>
    <property type="match status" value="1"/>
</dbReference>
<dbReference type="InterPro" id="IPR000795">
    <property type="entry name" value="T_Tr_GTP-bd_dom"/>
</dbReference>
<dbReference type="OrthoDB" id="342024at2759"/>
<feature type="compositionally biased region" description="Basic and acidic residues" evidence="12">
    <location>
        <begin position="25"/>
        <end position="35"/>
    </location>
</feature>
<dbReference type="PANTHER" id="PTHR23115">
    <property type="entry name" value="TRANSLATION FACTOR"/>
    <property type="match status" value="1"/>
</dbReference>
<comment type="subcellular location">
    <subcellularLocation>
        <location evidence="1">Cytoplasm</location>
    </subcellularLocation>
</comment>
<keyword evidence="4" id="KW-0547">Nucleotide-binding</keyword>
<evidence type="ECO:0000259" key="13">
    <source>
        <dbReference type="PROSITE" id="PS51722"/>
    </source>
</evidence>
<evidence type="ECO:0000256" key="7">
    <source>
        <dbReference type="ARBA" id="ARBA00022917"/>
    </source>
</evidence>
<dbReference type="GO" id="GO:0003924">
    <property type="term" value="F:GTPase activity"/>
    <property type="evidence" value="ECO:0007669"/>
    <property type="project" value="InterPro"/>
</dbReference>
<evidence type="ECO:0000256" key="10">
    <source>
        <dbReference type="ARBA" id="ARBA00063537"/>
    </source>
</evidence>
<keyword evidence="5" id="KW-0378">Hydrolase</keyword>
<dbReference type="PRINTS" id="PR00315">
    <property type="entry name" value="ELONGATNFCT"/>
</dbReference>
<keyword evidence="6" id="KW-0810">Translation regulation</keyword>
<dbReference type="FunFam" id="2.40.30.10:FF:000020">
    <property type="entry name" value="Translation elongation factor EF-1"/>
    <property type="match status" value="1"/>
</dbReference>
<dbReference type="GO" id="GO:0005525">
    <property type="term" value="F:GTP binding"/>
    <property type="evidence" value="ECO:0007669"/>
    <property type="project" value="UniProtKB-KW"/>
</dbReference>
<keyword evidence="15" id="KW-1185">Reference proteome</keyword>
<dbReference type="GO" id="GO:0002184">
    <property type="term" value="P:cytoplasmic translational termination"/>
    <property type="evidence" value="ECO:0007669"/>
    <property type="project" value="UniProtKB-ARBA"/>
</dbReference>
<dbReference type="CDD" id="cd16267">
    <property type="entry name" value="HBS1-like_II"/>
    <property type="match status" value="1"/>
</dbReference>
<dbReference type="EMBL" id="RSCE01000006">
    <property type="protein sequence ID" value="RSH81742.1"/>
    <property type="molecule type" value="Genomic_DNA"/>
</dbReference>
<evidence type="ECO:0000256" key="8">
    <source>
        <dbReference type="ARBA" id="ARBA00023134"/>
    </source>
</evidence>
<organism evidence="14 15">
    <name type="scientific">Apiotrichum porosum</name>
    <dbReference type="NCBI Taxonomy" id="105984"/>
    <lineage>
        <taxon>Eukaryota</taxon>
        <taxon>Fungi</taxon>
        <taxon>Dikarya</taxon>
        <taxon>Basidiomycota</taxon>
        <taxon>Agaricomycotina</taxon>
        <taxon>Tremellomycetes</taxon>
        <taxon>Trichosporonales</taxon>
        <taxon>Trichosporonaceae</taxon>
        <taxon>Apiotrichum</taxon>
    </lineage>
</organism>
<dbReference type="InterPro" id="IPR027417">
    <property type="entry name" value="P-loop_NTPase"/>
</dbReference>
<comment type="caution">
    <text evidence="14">The sequence shown here is derived from an EMBL/GenBank/DDBJ whole genome shotgun (WGS) entry which is preliminary data.</text>
</comment>
<protein>
    <recommendedName>
        <fullName evidence="11">Elongation factor 1 alpha-like protein</fullName>
    </recommendedName>
</protein>
<dbReference type="GO" id="GO:1990533">
    <property type="term" value="C:Dom34-Hbs1 complex"/>
    <property type="evidence" value="ECO:0007669"/>
    <property type="project" value="UniProtKB-ARBA"/>
</dbReference>
<evidence type="ECO:0000256" key="5">
    <source>
        <dbReference type="ARBA" id="ARBA00022801"/>
    </source>
</evidence>
<dbReference type="AlphaFoldDB" id="A0A427XS44"/>
<dbReference type="Gene3D" id="3.40.50.300">
    <property type="entry name" value="P-loop containing nucleotide triphosphate hydrolases"/>
    <property type="match status" value="1"/>
</dbReference>
<proteinExistence type="inferred from homology"/>
<gene>
    <name evidence="14" type="primary">HBS1</name>
    <name evidence="14" type="ORF">EHS24_007933</name>
</gene>
<keyword evidence="7" id="KW-0648">Protein biosynthesis</keyword>
<feature type="compositionally biased region" description="Low complexity" evidence="12">
    <location>
        <begin position="129"/>
        <end position="141"/>
    </location>
</feature>
<evidence type="ECO:0000256" key="1">
    <source>
        <dbReference type="ARBA" id="ARBA00004496"/>
    </source>
</evidence>
<feature type="region of interest" description="Disordered" evidence="12">
    <location>
        <begin position="278"/>
        <end position="303"/>
    </location>
</feature>
<evidence type="ECO:0000256" key="4">
    <source>
        <dbReference type="ARBA" id="ARBA00022741"/>
    </source>
</evidence>
<evidence type="ECO:0000313" key="15">
    <source>
        <dbReference type="Proteomes" id="UP000279236"/>
    </source>
</evidence>
<keyword evidence="8" id="KW-0342">GTP-binding</keyword>
<dbReference type="Pfam" id="PF08938">
    <property type="entry name" value="HBS1_N"/>
    <property type="match status" value="1"/>
</dbReference>
<dbReference type="FunFam" id="2.40.30.10:FF:000107">
    <property type="entry name" value="Related to translation elongation factor HBS1"/>
    <property type="match status" value="1"/>
</dbReference>
<dbReference type="Gene3D" id="2.40.30.10">
    <property type="entry name" value="Translation factors"/>
    <property type="match status" value="2"/>
</dbReference>
<sequence length="1046" mass="110000">MSRHRYVRNLDLGAELAADQASDDEYFHDGAHDEYGSDEEPNDGMDDTERAQMASALVSARAQLKDIKPPLTDAEIQDSLWHYWFDVDKTVSWLRKEWEKKGGPTPPELEPTPEQQPRPRLRRQRKVVPRPAVAPTAAPEAAPSPSPPLTALQRLQLARKQAASASNSAAASRAPSAVQSSSPSPTGTPPPLADSPAKPVSKLALLAQKRREAAAAAGTGSGVPSPGLPASPSPVATAEPVSAPPSPAAGPTSATEIVAPSPVKPLSKLAQKMAAARAAREAGVATKAESSAAGATAAPQDAPETVVIEPVDDMWSFLPSSSTTVPHKASTSTFFDILTSHSPELGPPEPPSLENMHIAVRGDPAAAVGRVREAFGPGTESPDDIVLRMRDGRAGTGEVAPSEQKAVKVEKRSAKAPAPAAPVASEFDKAAVSTKQKKDKGEPKVASGKPKKASASNGGSSNKPHRPDPSRPTSEPASKPTKGSGGAVPPKSKPGAVKGRAQVAKANAPPPTARSKSLPAKQRVQEHPGSRASSPGSSSKPGSVSSTPRKGPSTPLAATQSDMAGLHLGDDTVDEAELAREREKFKEHFVPSMKQEEVIAKVKADEEKSGKASYSLIVVGHVDAGKSTLMGRLLYDIGEMSEREKEKNERGSKRVGKGSFAFAWGLDALGDERDRGVTIDIATTHFETGHRNVTLLDAPGHRDFIPAMISGAAQADVALMVVDGSPGEFEAGFERGGQTREHAWLVRSLGVKEIIVGVNKMDMVNWSQDRYDDIVDALKPFLASAGFAATKTVFLPLAAMDGLNVAATQPLPEEASWYQGPTLIDSLDKVDVPERPFAAPLRIPLSNVFRGQTAVASGVAVQGRLASGVVQVGDSVRGCPGDCVANVRTIEVDDDTAPYAVAGQNVTLYLANVDANQLAIGSVLCPPSRPVRLVSKFTAQILVFDVSTPIIPGTAVEVFHHSVNLPATFTKLLSISERGQVTKKNPRVLQKGTTATVEITLRASRGGGRPATIPLETAQDNKEMGRVLIRRAGETIAAGMVMDLIE</sequence>
<feature type="compositionally biased region" description="Low complexity" evidence="12">
    <location>
        <begin position="415"/>
        <end position="424"/>
    </location>
</feature>
<evidence type="ECO:0000256" key="3">
    <source>
        <dbReference type="ARBA" id="ARBA00022490"/>
    </source>
</evidence>
<dbReference type="SUPFAM" id="SSF52540">
    <property type="entry name" value="P-loop containing nucleoside triphosphate hydrolases"/>
    <property type="match status" value="1"/>
</dbReference>
<dbReference type="SUPFAM" id="SSF50447">
    <property type="entry name" value="Translation proteins"/>
    <property type="match status" value="1"/>
</dbReference>
<dbReference type="STRING" id="105984.A0A427XS44"/>
<dbReference type="PROSITE" id="PS51722">
    <property type="entry name" value="G_TR_2"/>
    <property type="match status" value="1"/>
</dbReference>
<feature type="domain" description="Tr-type G" evidence="13">
    <location>
        <begin position="611"/>
        <end position="834"/>
    </location>
</feature>
<dbReference type="InterPro" id="IPR015033">
    <property type="entry name" value="HBS1-like_N"/>
</dbReference>
<dbReference type="InterPro" id="IPR031157">
    <property type="entry name" value="G_TR_CS"/>
</dbReference>
<feature type="compositionally biased region" description="Acidic residues" evidence="12">
    <location>
        <begin position="36"/>
        <end position="46"/>
    </location>
</feature>
<feature type="region of interest" description="Disordered" evidence="12">
    <location>
        <begin position="21"/>
        <end position="49"/>
    </location>
</feature>
<feature type="compositionally biased region" description="Low complexity" evidence="12">
    <location>
        <begin position="530"/>
        <end position="546"/>
    </location>
</feature>
<feature type="region of interest" description="Disordered" evidence="12">
    <location>
        <begin position="99"/>
        <end position="260"/>
    </location>
</feature>
<dbReference type="Pfam" id="PF22594">
    <property type="entry name" value="GTP-eEF1A_C"/>
    <property type="match status" value="1"/>
</dbReference>
<comment type="similarity">
    <text evidence="2">Belongs to the TRAFAC class translation factor GTPase superfamily. Classic translation factor GTPase family. EF-Tu/EF-1A subfamily.</text>
</comment>
<reference evidence="14 15" key="1">
    <citation type="submission" date="2018-11" db="EMBL/GenBank/DDBJ databases">
        <title>Genome sequence of Apiotrichum porosum DSM 27194.</title>
        <authorList>
            <person name="Aliyu H."/>
            <person name="Gorte O."/>
            <person name="Ochsenreither K."/>
        </authorList>
    </citation>
    <scope>NUCLEOTIDE SEQUENCE [LARGE SCALE GENOMIC DNA]</scope>
    <source>
        <strain evidence="14 15">DSM 27194</strain>
    </source>
</reference>
<dbReference type="InterPro" id="IPR054696">
    <property type="entry name" value="GTP-eEF1A_C"/>
</dbReference>
<evidence type="ECO:0000256" key="12">
    <source>
        <dbReference type="SAM" id="MobiDB-lite"/>
    </source>
</evidence>
<dbReference type="InterPro" id="IPR009001">
    <property type="entry name" value="Transl_elong_EF1A/Init_IF2_C"/>
</dbReference>
<dbReference type="CDD" id="cd01883">
    <property type="entry name" value="EF1_alpha"/>
    <property type="match status" value="1"/>
</dbReference>
<feature type="compositionally biased region" description="Low complexity" evidence="12">
    <location>
        <begin position="158"/>
        <end position="185"/>
    </location>
</feature>
<dbReference type="CDD" id="cd04093">
    <property type="entry name" value="HBS1_C_III"/>
    <property type="match status" value="1"/>
</dbReference>
<accession>A0A427XS44</accession>
<dbReference type="GO" id="GO:0005829">
    <property type="term" value="C:cytosol"/>
    <property type="evidence" value="ECO:0007669"/>
    <property type="project" value="GOC"/>
</dbReference>
<name>A0A427XS44_9TREE</name>
<feature type="compositionally biased region" description="Basic residues" evidence="12">
    <location>
        <begin position="119"/>
        <end position="128"/>
    </location>
</feature>
<dbReference type="Proteomes" id="UP000279236">
    <property type="component" value="Unassembled WGS sequence"/>
</dbReference>
<dbReference type="Pfam" id="PF00009">
    <property type="entry name" value="GTP_EFTU"/>
    <property type="match status" value="1"/>
</dbReference>
<dbReference type="RefSeq" id="XP_028476197.1">
    <property type="nucleotide sequence ID" value="XM_028623264.1"/>
</dbReference>
<dbReference type="GO" id="GO:0006417">
    <property type="term" value="P:regulation of translation"/>
    <property type="evidence" value="ECO:0007669"/>
    <property type="project" value="UniProtKB-KW"/>
</dbReference>
<evidence type="ECO:0000256" key="9">
    <source>
        <dbReference type="ARBA" id="ARBA00049117"/>
    </source>
</evidence>
<comment type="catalytic activity">
    <reaction evidence="9">
        <text>GTP + H2O = GDP + phosphate + H(+)</text>
        <dbReference type="Rhea" id="RHEA:19669"/>
        <dbReference type="ChEBI" id="CHEBI:15377"/>
        <dbReference type="ChEBI" id="CHEBI:15378"/>
        <dbReference type="ChEBI" id="CHEBI:37565"/>
        <dbReference type="ChEBI" id="CHEBI:43474"/>
        <dbReference type="ChEBI" id="CHEBI:58189"/>
    </reaction>
    <physiologicalReaction direction="left-to-right" evidence="9">
        <dbReference type="Rhea" id="RHEA:19670"/>
    </physiologicalReaction>
</comment>
<dbReference type="GeneID" id="39592476"/>
<feature type="compositionally biased region" description="Pro residues" evidence="12">
    <location>
        <begin position="104"/>
        <end position="116"/>
    </location>
</feature>
<evidence type="ECO:0000256" key="6">
    <source>
        <dbReference type="ARBA" id="ARBA00022845"/>
    </source>
</evidence>
<feature type="region of interest" description="Disordered" evidence="12">
    <location>
        <begin position="374"/>
        <end position="567"/>
    </location>
</feature>
<evidence type="ECO:0000313" key="14">
    <source>
        <dbReference type="EMBL" id="RSH81742.1"/>
    </source>
</evidence>
<dbReference type="InterPro" id="IPR050100">
    <property type="entry name" value="TRAFAC_GTPase_members"/>
</dbReference>
<evidence type="ECO:0000256" key="2">
    <source>
        <dbReference type="ARBA" id="ARBA00007249"/>
    </source>
</evidence>
<comment type="subunit">
    <text evidence="10">Component of the Dom34-Hbs1 complex, also named Pelota-HBS1L complex, composed of dom34 and hbs1.</text>
</comment>
<dbReference type="SUPFAM" id="SSF50465">
    <property type="entry name" value="EF-Tu/eEF-1alpha/eIF2-gamma C-terminal domain"/>
    <property type="match status" value="1"/>
</dbReference>
<dbReference type="InterPro" id="IPR009000">
    <property type="entry name" value="Transl_B-barrel_sf"/>
</dbReference>
<evidence type="ECO:0000256" key="11">
    <source>
        <dbReference type="ARBA" id="ARBA00074866"/>
    </source>
</evidence>
<keyword evidence="3" id="KW-0963">Cytoplasm</keyword>